<feature type="region of interest" description="Disordered" evidence="1">
    <location>
        <begin position="189"/>
        <end position="218"/>
    </location>
</feature>
<keyword evidence="3" id="KW-1185">Reference proteome</keyword>
<feature type="non-terminal residue" evidence="2">
    <location>
        <position position="1"/>
    </location>
</feature>
<name>A0A2J7ZKG9_9CHLO</name>
<dbReference type="AlphaFoldDB" id="A0A2J7ZKG9"/>
<feature type="compositionally biased region" description="Basic and acidic residues" evidence="1">
    <location>
        <begin position="132"/>
        <end position="142"/>
    </location>
</feature>
<organism evidence="2 3">
    <name type="scientific">Tetrabaena socialis</name>
    <dbReference type="NCBI Taxonomy" id="47790"/>
    <lineage>
        <taxon>Eukaryota</taxon>
        <taxon>Viridiplantae</taxon>
        <taxon>Chlorophyta</taxon>
        <taxon>core chlorophytes</taxon>
        <taxon>Chlorophyceae</taxon>
        <taxon>CS clade</taxon>
        <taxon>Chlamydomonadales</taxon>
        <taxon>Tetrabaenaceae</taxon>
        <taxon>Tetrabaena</taxon>
    </lineage>
</organism>
<feature type="compositionally biased region" description="Basic and acidic residues" evidence="1">
    <location>
        <begin position="1"/>
        <end position="13"/>
    </location>
</feature>
<proteinExistence type="predicted"/>
<feature type="region of interest" description="Disordered" evidence="1">
    <location>
        <begin position="122"/>
        <end position="142"/>
    </location>
</feature>
<reference evidence="2 3" key="1">
    <citation type="journal article" date="2017" name="Mol. Biol. Evol.">
        <title>The 4-celled Tetrabaena socialis nuclear genome reveals the essential components for genetic control of cell number at the origin of multicellularity in the volvocine lineage.</title>
        <authorList>
            <person name="Featherston J."/>
            <person name="Arakaki Y."/>
            <person name="Hanschen E.R."/>
            <person name="Ferris P.J."/>
            <person name="Michod R.E."/>
            <person name="Olson B.J.S.C."/>
            <person name="Nozaki H."/>
            <person name="Durand P.M."/>
        </authorList>
    </citation>
    <scope>NUCLEOTIDE SEQUENCE [LARGE SCALE GENOMIC DNA]</scope>
    <source>
        <strain evidence="2 3">NIES-571</strain>
    </source>
</reference>
<evidence type="ECO:0000313" key="3">
    <source>
        <dbReference type="Proteomes" id="UP000236333"/>
    </source>
</evidence>
<dbReference type="Proteomes" id="UP000236333">
    <property type="component" value="Unassembled WGS sequence"/>
</dbReference>
<feature type="compositionally biased region" description="Low complexity" evidence="1">
    <location>
        <begin position="32"/>
        <end position="50"/>
    </location>
</feature>
<feature type="region of interest" description="Disordered" evidence="1">
    <location>
        <begin position="1"/>
        <end position="89"/>
    </location>
</feature>
<sequence>VTGAPEKHCRDAQRAAQPQVRRGGVPQHGGRRLLLGRGHAAAPPAPGQLHVPLRPRAGALQQLQPPRRDGGRSGWGRQLGQAREAGAADAHGLEKGMTRACGAQHVAGPIWSTAGHSLEYGRAQSGVRQRRRSEQPEVRLARSDAGHCVRRVAGIGRWAVAQGRQPARSPTQPGLLACTASWRVGALPAEEADQAPNRPALGPRVRHSAAKRRLGVRA</sequence>
<gene>
    <name evidence="2" type="ORF">TSOC_013398</name>
</gene>
<evidence type="ECO:0000313" key="2">
    <source>
        <dbReference type="EMBL" id="PNH00761.1"/>
    </source>
</evidence>
<evidence type="ECO:0000256" key="1">
    <source>
        <dbReference type="SAM" id="MobiDB-lite"/>
    </source>
</evidence>
<accession>A0A2J7ZKG9</accession>
<protein>
    <submittedName>
        <fullName evidence="2">Uncharacterized protein</fullName>
    </submittedName>
</protein>
<comment type="caution">
    <text evidence="2">The sequence shown here is derived from an EMBL/GenBank/DDBJ whole genome shotgun (WGS) entry which is preliminary data.</text>
</comment>
<feature type="compositionally biased region" description="Basic residues" evidence="1">
    <location>
        <begin position="204"/>
        <end position="218"/>
    </location>
</feature>
<dbReference type="EMBL" id="PGGS01001185">
    <property type="protein sequence ID" value="PNH00761.1"/>
    <property type="molecule type" value="Genomic_DNA"/>
</dbReference>